<keyword evidence="1" id="KW-0472">Membrane</keyword>
<accession>A0A7G1KDI7</accession>
<sequence>MACPYGPPVYVYVQPKPGGGTAITGGILALLQGLLLGFLAVAFAMSADDIGSMVAVGTFVSVVGTISGFYLVESIMLFCRRAAGRVLVIAAATLAIVGITSLALGALFVSGMEKSDVAPASIFVSIVFAIELLTLCLAAAGSTGRWIAARRTAGQPPAPPYPYY</sequence>
<keyword evidence="1" id="KW-1133">Transmembrane helix</keyword>
<dbReference type="EMBL" id="AP023396">
    <property type="protein sequence ID" value="BCK52343.1"/>
    <property type="molecule type" value="Genomic_DNA"/>
</dbReference>
<protein>
    <submittedName>
        <fullName evidence="2">Uncharacterized protein</fullName>
    </submittedName>
</protein>
<dbReference type="GeneID" id="80344748"/>
<evidence type="ECO:0000256" key="1">
    <source>
        <dbReference type="SAM" id="Phobius"/>
    </source>
</evidence>
<dbReference type="Proteomes" id="UP000516173">
    <property type="component" value="Chromosome"/>
</dbReference>
<name>A0A7G1KDI7_9NOCA</name>
<dbReference type="AlphaFoldDB" id="A0A7G1KDI7"/>
<reference evidence="2 3" key="1">
    <citation type="submission" date="2020-08" db="EMBL/GenBank/DDBJ databases">
        <title>Genome Sequencing of Nocardia wallacei strain FMUON74 and assembly.</title>
        <authorList>
            <person name="Toyokawa M."/>
            <person name="Uesaka K."/>
        </authorList>
    </citation>
    <scope>NUCLEOTIDE SEQUENCE [LARGE SCALE GENOMIC DNA]</scope>
    <source>
        <strain evidence="2 3">FMUON74</strain>
    </source>
</reference>
<dbReference type="RefSeq" id="WP_187686085.1">
    <property type="nucleotide sequence ID" value="NZ_AP023396.1"/>
</dbReference>
<dbReference type="KEGG" id="nwl:NWFMUON74_01150"/>
<evidence type="ECO:0000313" key="2">
    <source>
        <dbReference type="EMBL" id="BCK52343.1"/>
    </source>
</evidence>
<organism evidence="2 3">
    <name type="scientific">Nocardia wallacei</name>
    <dbReference type="NCBI Taxonomy" id="480035"/>
    <lineage>
        <taxon>Bacteria</taxon>
        <taxon>Bacillati</taxon>
        <taxon>Actinomycetota</taxon>
        <taxon>Actinomycetes</taxon>
        <taxon>Mycobacteriales</taxon>
        <taxon>Nocardiaceae</taxon>
        <taxon>Nocardia</taxon>
    </lineage>
</organism>
<evidence type="ECO:0000313" key="3">
    <source>
        <dbReference type="Proteomes" id="UP000516173"/>
    </source>
</evidence>
<feature type="transmembrane region" description="Helical" evidence="1">
    <location>
        <begin position="50"/>
        <end position="72"/>
    </location>
</feature>
<feature type="transmembrane region" description="Helical" evidence="1">
    <location>
        <begin position="84"/>
        <end position="108"/>
    </location>
</feature>
<feature type="transmembrane region" description="Helical" evidence="1">
    <location>
        <begin position="22"/>
        <end position="44"/>
    </location>
</feature>
<feature type="transmembrane region" description="Helical" evidence="1">
    <location>
        <begin position="120"/>
        <end position="141"/>
    </location>
</feature>
<keyword evidence="1" id="KW-0812">Transmembrane</keyword>
<keyword evidence="3" id="KW-1185">Reference proteome</keyword>
<proteinExistence type="predicted"/>
<gene>
    <name evidence="2" type="ORF">NWFMUON74_01150</name>
</gene>